<evidence type="ECO:0000256" key="5">
    <source>
        <dbReference type="ARBA" id="ARBA00022857"/>
    </source>
</evidence>
<feature type="domain" description="DHFR" evidence="9">
    <location>
        <begin position="3"/>
        <end position="163"/>
    </location>
</feature>
<protein>
    <recommendedName>
        <fullName evidence="3 8">Dihydrofolate reductase</fullName>
        <ecNumber evidence="3 8">1.5.1.3</ecNumber>
    </recommendedName>
</protein>
<reference evidence="10" key="2">
    <citation type="submission" date="2020-09" db="EMBL/GenBank/DDBJ databases">
        <authorList>
            <person name="Sun Q."/>
            <person name="Zhou Y."/>
        </authorList>
    </citation>
    <scope>NUCLEOTIDE SEQUENCE</scope>
    <source>
        <strain evidence="10">CGMCC 1.15763</strain>
    </source>
</reference>
<dbReference type="GO" id="GO:0046452">
    <property type="term" value="P:dihydrofolate metabolic process"/>
    <property type="evidence" value="ECO:0007669"/>
    <property type="project" value="TreeGrafter"/>
</dbReference>
<sequence length="165" mass="18678">MSKTIIIAAIADNNALGKDNDLIWHLPADLQRFKKVTSGHHILMGRNTFESIGKPLPNRTTVIITRNKDYTADGCKVVHSLQEALEFAKADSHIFIIGGAQIYKEAMASDLVDQLDITRVHESFEADAYFPEIDLTEWRVVAREDCMADEKNPHDYSFISYQKLI</sequence>
<evidence type="ECO:0000256" key="3">
    <source>
        <dbReference type="ARBA" id="ARBA00012856"/>
    </source>
</evidence>
<comment type="function">
    <text evidence="7 8">Key enzyme in folate metabolism. Catalyzes an essential reaction for de novo glycine and purine synthesis, and for DNA precursor synthesis.</text>
</comment>
<comment type="catalytic activity">
    <reaction evidence="8">
        <text>(6S)-5,6,7,8-tetrahydrofolate + NADP(+) = 7,8-dihydrofolate + NADPH + H(+)</text>
        <dbReference type="Rhea" id="RHEA:15009"/>
        <dbReference type="ChEBI" id="CHEBI:15378"/>
        <dbReference type="ChEBI" id="CHEBI:57451"/>
        <dbReference type="ChEBI" id="CHEBI:57453"/>
        <dbReference type="ChEBI" id="CHEBI:57783"/>
        <dbReference type="ChEBI" id="CHEBI:58349"/>
        <dbReference type="EC" id="1.5.1.3"/>
    </reaction>
</comment>
<evidence type="ECO:0000256" key="7">
    <source>
        <dbReference type="ARBA" id="ARBA00025067"/>
    </source>
</evidence>
<comment type="similarity">
    <text evidence="2 8">Belongs to the dihydrofolate reductase family.</text>
</comment>
<evidence type="ECO:0000256" key="4">
    <source>
        <dbReference type="ARBA" id="ARBA00022563"/>
    </source>
</evidence>
<keyword evidence="4 8" id="KW-0554">One-carbon metabolism</keyword>
<dbReference type="InterPro" id="IPR024072">
    <property type="entry name" value="DHFR-like_dom_sf"/>
</dbReference>
<dbReference type="GO" id="GO:0046654">
    <property type="term" value="P:tetrahydrofolate biosynthetic process"/>
    <property type="evidence" value="ECO:0007669"/>
    <property type="project" value="InterPro"/>
</dbReference>
<dbReference type="Pfam" id="PF00186">
    <property type="entry name" value="DHFR_1"/>
    <property type="match status" value="1"/>
</dbReference>
<dbReference type="InterPro" id="IPR001796">
    <property type="entry name" value="DHFR_dom"/>
</dbReference>
<organism evidence="10 11">
    <name type="scientific">Polaribacter pacificus</name>
    <dbReference type="NCBI Taxonomy" id="1775173"/>
    <lineage>
        <taxon>Bacteria</taxon>
        <taxon>Pseudomonadati</taxon>
        <taxon>Bacteroidota</taxon>
        <taxon>Flavobacteriia</taxon>
        <taxon>Flavobacteriales</taxon>
        <taxon>Flavobacteriaceae</taxon>
    </lineage>
</organism>
<dbReference type="GO" id="GO:0005829">
    <property type="term" value="C:cytosol"/>
    <property type="evidence" value="ECO:0007669"/>
    <property type="project" value="TreeGrafter"/>
</dbReference>
<dbReference type="CDD" id="cd00209">
    <property type="entry name" value="DHFR"/>
    <property type="match status" value="1"/>
</dbReference>
<dbReference type="AlphaFoldDB" id="A0A917HXG8"/>
<keyword evidence="5 8" id="KW-0521">NADP</keyword>
<dbReference type="EMBL" id="BMJW01000001">
    <property type="protein sequence ID" value="GGG96393.1"/>
    <property type="molecule type" value="Genomic_DNA"/>
</dbReference>
<dbReference type="GO" id="GO:0070401">
    <property type="term" value="F:NADP+ binding"/>
    <property type="evidence" value="ECO:0007669"/>
    <property type="project" value="UniProtKB-ARBA"/>
</dbReference>
<dbReference type="EC" id="1.5.1.3" evidence="3 8"/>
<evidence type="ECO:0000256" key="1">
    <source>
        <dbReference type="ARBA" id="ARBA00004903"/>
    </source>
</evidence>
<dbReference type="PRINTS" id="PR00070">
    <property type="entry name" value="DHFR"/>
</dbReference>
<evidence type="ECO:0000256" key="6">
    <source>
        <dbReference type="ARBA" id="ARBA00023002"/>
    </source>
</evidence>
<name>A0A917HXG8_9FLAO</name>
<dbReference type="SUPFAM" id="SSF53597">
    <property type="entry name" value="Dihydrofolate reductase-like"/>
    <property type="match status" value="1"/>
</dbReference>
<evidence type="ECO:0000259" key="9">
    <source>
        <dbReference type="PROSITE" id="PS51330"/>
    </source>
</evidence>
<reference evidence="10" key="1">
    <citation type="journal article" date="2014" name="Int. J. Syst. Evol. Microbiol.">
        <title>Complete genome sequence of Corynebacterium casei LMG S-19264T (=DSM 44701T), isolated from a smear-ripened cheese.</title>
        <authorList>
            <consortium name="US DOE Joint Genome Institute (JGI-PGF)"/>
            <person name="Walter F."/>
            <person name="Albersmeier A."/>
            <person name="Kalinowski J."/>
            <person name="Ruckert C."/>
        </authorList>
    </citation>
    <scope>NUCLEOTIDE SEQUENCE</scope>
    <source>
        <strain evidence="10">CGMCC 1.15763</strain>
    </source>
</reference>
<keyword evidence="11" id="KW-1185">Reference proteome</keyword>
<evidence type="ECO:0000256" key="2">
    <source>
        <dbReference type="ARBA" id="ARBA00009539"/>
    </source>
</evidence>
<accession>A0A917HXG8</accession>
<dbReference type="InterPro" id="IPR012259">
    <property type="entry name" value="DHFR"/>
</dbReference>
<dbReference type="GO" id="GO:0006730">
    <property type="term" value="P:one-carbon metabolic process"/>
    <property type="evidence" value="ECO:0007669"/>
    <property type="project" value="UniProtKB-KW"/>
</dbReference>
<dbReference type="GO" id="GO:0004146">
    <property type="term" value="F:dihydrofolate reductase activity"/>
    <property type="evidence" value="ECO:0007669"/>
    <property type="project" value="UniProtKB-EC"/>
</dbReference>
<evidence type="ECO:0000256" key="8">
    <source>
        <dbReference type="PIRNR" id="PIRNR000194"/>
    </source>
</evidence>
<keyword evidence="6 8" id="KW-0560">Oxidoreductase</keyword>
<dbReference type="Proteomes" id="UP000633278">
    <property type="component" value="Unassembled WGS sequence"/>
</dbReference>
<dbReference type="GO" id="GO:0046655">
    <property type="term" value="P:folic acid metabolic process"/>
    <property type="evidence" value="ECO:0007669"/>
    <property type="project" value="TreeGrafter"/>
</dbReference>
<dbReference type="FunFam" id="3.40.430.10:FF:000001">
    <property type="entry name" value="Dihydrofolate reductase"/>
    <property type="match status" value="1"/>
</dbReference>
<evidence type="ECO:0000313" key="10">
    <source>
        <dbReference type="EMBL" id="GGG96393.1"/>
    </source>
</evidence>
<dbReference type="PROSITE" id="PS51330">
    <property type="entry name" value="DHFR_2"/>
    <property type="match status" value="1"/>
</dbReference>
<dbReference type="PIRSF" id="PIRSF000194">
    <property type="entry name" value="DHFR"/>
    <property type="match status" value="1"/>
</dbReference>
<comment type="caution">
    <text evidence="10">The sequence shown here is derived from an EMBL/GenBank/DDBJ whole genome shotgun (WGS) entry which is preliminary data.</text>
</comment>
<dbReference type="PANTHER" id="PTHR48069:SF3">
    <property type="entry name" value="DIHYDROFOLATE REDUCTASE"/>
    <property type="match status" value="1"/>
</dbReference>
<proteinExistence type="inferred from homology"/>
<dbReference type="PANTHER" id="PTHR48069">
    <property type="entry name" value="DIHYDROFOLATE REDUCTASE"/>
    <property type="match status" value="1"/>
</dbReference>
<evidence type="ECO:0000313" key="11">
    <source>
        <dbReference type="Proteomes" id="UP000633278"/>
    </source>
</evidence>
<dbReference type="RefSeq" id="WP_188598422.1">
    <property type="nucleotide sequence ID" value="NZ_BMJW01000001.1"/>
</dbReference>
<comment type="pathway">
    <text evidence="1 8">Cofactor biosynthesis; tetrahydrofolate biosynthesis; 5,6,7,8-tetrahydrofolate from 7,8-dihydrofolate: step 1/1.</text>
</comment>
<gene>
    <name evidence="10" type="primary">dfrA</name>
    <name evidence="10" type="ORF">GCM10011416_12690</name>
</gene>
<dbReference type="Gene3D" id="3.40.430.10">
    <property type="entry name" value="Dihydrofolate Reductase, subunit A"/>
    <property type="match status" value="1"/>
</dbReference>